<gene>
    <name evidence="1" type="ORF">EVAR_70775_1</name>
</gene>
<dbReference type="EMBL" id="BGZK01003262">
    <property type="protein sequence ID" value="GBO99322.1"/>
    <property type="molecule type" value="Genomic_DNA"/>
</dbReference>
<evidence type="ECO:0000313" key="1">
    <source>
        <dbReference type="EMBL" id="GBO99322.1"/>
    </source>
</evidence>
<dbReference type="Proteomes" id="UP000299102">
    <property type="component" value="Unassembled WGS sequence"/>
</dbReference>
<evidence type="ECO:0000313" key="2">
    <source>
        <dbReference type="Proteomes" id="UP000299102"/>
    </source>
</evidence>
<comment type="caution">
    <text evidence="1">The sequence shown here is derived from an EMBL/GenBank/DDBJ whole genome shotgun (WGS) entry which is preliminary data.</text>
</comment>
<proteinExistence type="predicted"/>
<keyword evidence="2" id="KW-1185">Reference proteome</keyword>
<sequence>MYRRVVRAQTPGHLAVGVLSKSICANSKINNDSGSDQCVVGLLGCNGISDGREYGLPTSIFTYDIRRVSKEIKAASSPPRADLKKKCHLKINTRSAAGAQWRRGPARDILRPQSFHTHLPKIFGTGSFLLRYAV</sequence>
<organism evidence="1 2">
    <name type="scientific">Eumeta variegata</name>
    <name type="common">Bagworm moth</name>
    <name type="synonym">Eumeta japonica</name>
    <dbReference type="NCBI Taxonomy" id="151549"/>
    <lineage>
        <taxon>Eukaryota</taxon>
        <taxon>Metazoa</taxon>
        <taxon>Ecdysozoa</taxon>
        <taxon>Arthropoda</taxon>
        <taxon>Hexapoda</taxon>
        <taxon>Insecta</taxon>
        <taxon>Pterygota</taxon>
        <taxon>Neoptera</taxon>
        <taxon>Endopterygota</taxon>
        <taxon>Lepidoptera</taxon>
        <taxon>Glossata</taxon>
        <taxon>Ditrysia</taxon>
        <taxon>Tineoidea</taxon>
        <taxon>Psychidae</taxon>
        <taxon>Oiketicinae</taxon>
        <taxon>Eumeta</taxon>
    </lineage>
</organism>
<reference evidence="1 2" key="1">
    <citation type="journal article" date="2019" name="Commun. Biol.">
        <title>The bagworm genome reveals a unique fibroin gene that provides high tensile strength.</title>
        <authorList>
            <person name="Kono N."/>
            <person name="Nakamura H."/>
            <person name="Ohtoshi R."/>
            <person name="Tomita M."/>
            <person name="Numata K."/>
            <person name="Arakawa K."/>
        </authorList>
    </citation>
    <scope>NUCLEOTIDE SEQUENCE [LARGE SCALE GENOMIC DNA]</scope>
</reference>
<accession>A0A4C1SAX0</accession>
<protein>
    <submittedName>
        <fullName evidence="1">Uncharacterized protein</fullName>
    </submittedName>
</protein>
<dbReference type="AlphaFoldDB" id="A0A4C1SAX0"/>
<name>A0A4C1SAX0_EUMVA</name>